<keyword evidence="6" id="KW-1133">Transmembrane helix</keyword>
<comment type="pathway">
    <text evidence="2">Glycan metabolism.</text>
</comment>
<proteinExistence type="predicted"/>
<evidence type="ECO:0000256" key="3">
    <source>
        <dbReference type="ARBA" id="ARBA00022676"/>
    </source>
</evidence>
<evidence type="ECO:0000313" key="8">
    <source>
        <dbReference type="EMBL" id="TVU22185.1"/>
    </source>
</evidence>
<sequence>MPSTEVKTGRNQKSSAARHLNVAVAVGVLLVLLTYLVVSQQFAFRVPYVVITKAQHSTDKLLPKVSGEKEEGKVVCSSEGHFSESCEINGDVRVNGTSRSVFLVPTSRSERQEWKIRPYPRKEVEAIKKVTVTQLPDRSAAAPHCTATYAAPAVLFALGGLTGNIYHDYADVLVPLFVASRRYDGEVQFLVANLSDRPWWPGKYKTLLRRMSKYDVVDLDADAHVRCFRHLTLGLHMYKEFTILPDQQQSLTMTDFTRFQREAYGLPRHEAANLARDPNAKPRLMLLHRGHYRKFVNEQEVVRAAEAAGFEVEVVELRFEMPIEEQARLLNSFDVLLGMHGAGLTTEVFMPPGGVLIQVVPFGKLEFIARVEYDEPAADMGLKYIDYHIGIDESTLPETLGPDHPAVRDPDSVHRSGWLKVYEFYLQKQDIRVNITRFAPTLAQAMDHLRRH</sequence>
<evidence type="ECO:0000256" key="2">
    <source>
        <dbReference type="ARBA" id="ARBA00004881"/>
    </source>
</evidence>
<reference evidence="8 9" key="1">
    <citation type="journal article" date="2019" name="Sci. Rep.">
        <title>A high-quality genome of Eragrostis curvula grass provides insights into Poaceae evolution and supports new strategies to enhance forage quality.</title>
        <authorList>
            <person name="Carballo J."/>
            <person name="Santos B.A.C.M."/>
            <person name="Zappacosta D."/>
            <person name="Garbus I."/>
            <person name="Selva J.P."/>
            <person name="Gallo C.A."/>
            <person name="Diaz A."/>
            <person name="Albertini E."/>
            <person name="Caccamo M."/>
            <person name="Echenique V."/>
        </authorList>
    </citation>
    <scope>NUCLEOTIDE SEQUENCE [LARGE SCALE GENOMIC DNA]</scope>
    <source>
        <strain evidence="9">cv. Victoria</strain>
        <tissue evidence="8">Leaf</tissue>
    </source>
</reference>
<name>A0A5J9UEN0_9POAL</name>
<feature type="non-terminal residue" evidence="8">
    <location>
        <position position="1"/>
    </location>
</feature>
<feature type="transmembrane region" description="Helical" evidence="6">
    <location>
        <begin position="20"/>
        <end position="38"/>
    </location>
</feature>
<evidence type="ECO:0000256" key="4">
    <source>
        <dbReference type="ARBA" id="ARBA00022679"/>
    </source>
</evidence>
<dbReference type="Pfam" id="PF04577">
    <property type="entry name" value="Glyco_transf_61"/>
    <property type="match status" value="1"/>
</dbReference>
<keyword evidence="9" id="KW-1185">Reference proteome</keyword>
<dbReference type="Gramene" id="TVU22185">
    <property type="protein sequence ID" value="TVU22185"/>
    <property type="gene ID" value="EJB05_31867"/>
</dbReference>
<evidence type="ECO:0000256" key="5">
    <source>
        <dbReference type="ARBA" id="ARBA00023180"/>
    </source>
</evidence>
<dbReference type="PANTHER" id="PTHR20961">
    <property type="entry name" value="GLYCOSYLTRANSFERASE"/>
    <property type="match status" value="1"/>
</dbReference>
<comment type="caution">
    <text evidence="8">The sequence shown here is derived from an EMBL/GenBank/DDBJ whole genome shotgun (WGS) entry which is preliminary data.</text>
</comment>
<feature type="domain" description="Glycosyltransferase 61 catalytic" evidence="7">
    <location>
        <begin position="271"/>
        <end position="356"/>
    </location>
</feature>
<organism evidence="8 9">
    <name type="scientific">Eragrostis curvula</name>
    <name type="common">weeping love grass</name>
    <dbReference type="NCBI Taxonomy" id="38414"/>
    <lineage>
        <taxon>Eukaryota</taxon>
        <taxon>Viridiplantae</taxon>
        <taxon>Streptophyta</taxon>
        <taxon>Embryophyta</taxon>
        <taxon>Tracheophyta</taxon>
        <taxon>Spermatophyta</taxon>
        <taxon>Magnoliopsida</taxon>
        <taxon>Liliopsida</taxon>
        <taxon>Poales</taxon>
        <taxon>Poaceae</taxon>
        <taxon>PACMAD clade</taxon>
        <taxon>Chloridoideae</taxon>
        <taxon>Eragrostideae</taxon>
        <taxon>Eragrostidinae</taxon>
        <taxon>Eragrostis</taxon>
    </lineage>
</organism>
<protein>
    <recommendedName>
        <fullName evidence="7">Glycosyltransferase 61 catalytic domain-containing protein</fullName>
    </recommendedName>
</protein>
<dbReference type="GO" id="GO:0000139">
    <property type="term" value="C:Golgi membrane"/>
    <property type="evidence" value="ECO:0007669"/>
    <property type="project" value="UniProtKB-SubCell"/>
</dbReference>
<dbReference type="AlphaFoldDB" id="A0A5J9UEN0"/>
<dbReference type="PANTHER" id="PTHR20961:SF83">
    <property type="entry name" value="GLYCOSYLTRANSFERASE FAMILY 61 PROTEIN"/>
    <property type="match status" value="1"/>
</dbReference>
<dbReference type="InterPro" id="IPR049625">
    <property type="entry name" value="Glyco_transf_61_cat"/>
</dbReference>
<dbReference type="EMBL" id="RWGY01000026">
    <property type="protein sequence ID" value="TVU22185.1"/>
    <property type="molecule type" value="Genomic_DNA"/>
</dbReference>
<evidence type="ECO:0000313" key="9">
    <source>
        <dbReference type="Proteomes" id="UP000324897"/>
    </source>
</evidence>
<dbReference type="GO" id="GO:0016763">
    <property type="term" value="F:pentosyltransferase activity"/>
    <property type="evidence" value="ECO:0007669"/>
    <property type="project" value="UniProtKB-ARBA"/>
</dbReference>
<dbReference type="Proteomes" id="UP000324897">
    <property type="component" value="Unassembled WGS sequence"/>
</dbReference>
<keyword evidence="3" id="KW-0328">Glycosyltransferase</keyword>
<keyword evidence="6" id="KW-0812">Transmembrane</keyword>
<comment type="subcellular location">
    <subcellularLocation>
        <location evidence="1">Golgi apparatus membrane</location>
        <topology evidence="1">Single-pass type II membrane protein</topology>
    </subcellularLocation>
</comment>
<accession>A0A5J9UEN0</accession>
<evidence type="ECO:0000256" key="1">
    <source>
        <dbReference type="ARBA" id="ARBA00004323"/>
    </source>
</evidence>
<evidence type="ECO:0000259" key="7">
    <source>
        <dbReference type="Pfam" id="PF04577"/>
    </source>
</evidence>
<keyword evidence="6" id="KW-0472">Membrane</keyword>
<keyword evidence="4" id="KW-0808">Transferase</keyword>
<keyword evidence="5" id="KW-0325">Glycoprotein</keyword>
<evidence type="ECO:0000256" key="6">
    <source>
        <dbReference type="SAM" id="Phobius"/>
    </source>
</evidence>
<gene>
    <name evidence="8" type="ORF">EJB05_31867</name>
</gene>
<dbReference type="OrthoDB" id="529273at2759"/>
<dbReference type="InterPro" id="IPR007657">
    <property type="entry name" value="Glycosyltransferase_61"/>
</dbReference>